<dbReference type="NCBIfam" id="NF000824">
    <property type="entry name" value="PRK00066.1"/>
    <property type="match status" value="1"/>
</dbReference>
<dbReference type="SUPFAM" id="SSF56327">
    <property type="entry name" value="LDH C-terminal domain-like"/>
    <property type="match status" value="1"/>
</dbReference>
<dbReference type="InterPro" id="IPR001557">
    <property type="entry name" value="L-lactate/malate_DH"/>
</dbReference>
<comment type="subcellular location">
    <subcellularLocation>
        <location evidence="10">Cytoplasm</location>
    </subcellularLocation>
</comment>
<dbReference type="PRINTS" id="PR00086">
    <property type="entry name" value="LLDHDRGNASE"/>
</dbReference>
<evidence type="ECO:0000256" key="1">
    <source>
        <dbReference type="ARBA" id="ARBA00004843"/>
    </source>
</evidence>
<evidence type="ECO:0000256" key="4">
    <source>
        <dbReference type="ARBA" id="ARBA00012967"/>
    </source>
</evidence>
<evidence type="ECO:0000256" key="8">
    <source>
        <dbReference type="ARBA" id="ARBA00023027"/>
    </source>
</evidence>
<keyword evidence="10" id="KW-0963">Cytoplasm</keyword>
<feature type="binding site" evidence="10">
    <location>
        <position position="140"/>
    </location>
    <ligand>
        <name>NAD(+)</name>
        <dbReference type="ChEBI" id="CHEBI:57540"/>
    </ligand>
</feature>
<dbReference type="FunFam" id="3.40.50.720:FF:000018">
    <property type="entry name" value="Malate dehydrogenase"/>
    <property type="match status" value="1"/>
</dbReference>
<comment type="caution">
    <text evidence="15">The sequence shown here is derived from an EMBL/GenBank/DDBJ whole genome shotgun (WGS) entry which is preliminary data.</text>
</comment>
<comment type="function">
    <text evidence="10">Catalyzes the conversion of lactate to pyruvate.</text>
</comment>
<comment type="subunit">
    <text evidence="3 10">Homotetramer.</text>
</comment>
<dbReference type="GO" id="GO:0005737">
    <property type="term" value="C:cytoplasm"/>
    <property type="evidence" value="ECO:0007669"/>
    <property type="project" value="UniProtKB-SubCell"/>
</dbReference>
<keyword evidence="6 10" id="KW-0021">Allosteric enzyme</keyword>
<keyword evidence="7 10" id="KW-0560">Oxidoreductase</keyword>
<dbReference type="GO" id="GO:0006096">
    <property type="term" value="P:glycolytic process"/>
    <property type="evidence" value="ECO:0007669"/>
    <property type="project" value="UniProtKB-UniRule"/>
</dbReference>
<dbReference type="GO" id="GO:0006089">
    <property type="term" value="P:lactate metabolic process"/>
    <property type="evidence" value="ECO:0007669"/>
    <property type="project" value="TreeGrafter"/>
</dbReference>
<feature type="binding site" evidence="10">
    <location>
        <position position="79"/>
    </location>
    <ligand>
        <name>substrate</name>
    </ligand>
</feature>
<dbReference type="InterPro" id="IPR022383">
    <property type="entry name" value="Lactate/malate_DH_C"/>
</dbReference>
<dbReference type="InterPro" id="IPR011304">
    <property type="entry name" value="L-lactate_DH"/>
</dbReference>
<feature type="active site" description="Proton acceptor" evidence="10 11">
    <location>
        <position position="172"/>
    </location>
</feature>
<feature type="binding site" evidence="10 12">
    <location>
        <position position="32"/>
    </location>
    <ligand>
        <name>NAD(+)</name>
        <dbReference type="ChEBI" id="CHEBI:57540"/>
    </ligand>
</feature>
<comment type="activity regulation">
    <text evidence="10">Allosterically activated by fructose 1,6-bisphosphate (FBP).</text>
</comment>
<evidence type="ECO:0000313" key="15">
    <source>
        <dbReference type="EMBL" id="KUK89729.1"/>
    </source>
</evidence>
<feature type="binding site" evidence="10">
    <location>
        <position position="165"/>
    </location>
    <ligand>
        <name>beta-D-fructose 1,6-bisphosphate</name>
        <dbReference type="ChEBI" id="CHEBI:32966"/>
        <note>allosteric activator</note>
    </ligand>
</feature>
<evidence type="ECO:0000259" key="13">
    <source>
        <dbReference type="Pfam" id="PF00056"/>
    </source>
</evidence>
<protein>
    <recommendedName>
        <fullName evidence="5 10">L-lactate dehydrogenase</fullName>
        <shortName evidence="10">L-LDH</shortName>
        <ecNumber evidence="4 10">1.1.1.27</ecNumber>
    </recommendedName>
</protein>
<organism evidence="15 16">
    <name type="scientific">Mesotoga infera</name>
    <dbReference type="NCBI Taxonomy" id="1236046"/>
    <lineage>
        <taxon>Bacteria</taxon>
        <taxon>Thermotogati</taxon>
        <taxon>Thermotogota</taxon>
        <taxon>Thermotogae</taxon>
        <taxon>Kosmotogales</taxon>
        <taxon>Kosmotogaceae</taxon>
        <taxon>Mesotoga</taxon>
    </lineage>
</organism>
<evidence type="ECO:0000256" key="12">
    <source>
        <dbReference type="PIRSR" id="PIRSR000102-3"/>
    </source>
</evidence>
<dbReference type="Gene3D" id="3.40.50.720">
    <property type="entry name" value="NAD(P)-binding Rossmann-like Domain"/>
    <property type="match status" value="1"/>
</dbReference>
<comment type="catalytic activity">
    <reaction evidence="9 10">
        <text>(S)-lactate + NAD(+) = pyruvate + NADH + H(+)</text>
        <dbReference type="Rhea" id="RHEA:23444"/>
        <dbReference type="ChEBI" id="CHEBI:15361"/>
        <dbReference type="ChEBI" id="CHEBI:15378"/>
        <dbReference type="ChEBI" id="CHEBI:16651"/>
        <dbReference type="ChEBI" id="CHEBI:57540"/>
        <dbReference type="ChEBI" id="CHEBI:57945"/>
        <dbReference type="EC" id="1.1.1.27"/>
    </reaction>
</comment>
<dbReference type="InterPro" id="IPR015955">
    <property type="entry name" value="Lactate_DH/Glyco_Ohase_4_C"/>
</dbReference>
<dbReference type="SUPFAM" id="SSF51735">
    <property type="entry name" value="NAD(P)-binding Rossmann-fold domains"/>
    <property type="match status" value="1"/>
</dbReference>
<comment type="similarity">
    <text evidence="2 10">Belongs to the LDH/MDH superfamily. LDH family.</text>
</comment>
<dbReference type="Pfam" id="PF00056">
    <property type="entry name" value="Ldh_1_N"/>
    <property type="match status" value="1"/>
</dbReference>
<dbReference type="EC" id="1.1.1.27" evidence="4 10"/>
<dbReference type="CDD" id="cd05292">
    <property type="entry name" value="LDH_2"/>
    <property type="match status" value="1"/>
</dbReference>
<feature type="binding site" evidence="12">
    <location>
        <begin position="7"/>
        <end position="12"/>
    </location>
    <ligand>
        <name>NAD(+)</name>
        <dbReference type="ChEBI" id="CHEBI:57540"/>
    </ligand>
</feature>
<dbReference type="Proteomes" id="UP000055014">
    <property type="component" value="Unassembled WGS sequence"/>
</dbReference>
<dbReference type="PIRSF" id="PIRSF000102">
    <property type="entry name" value="Lac_mal_DH"/>
    <property type="match status" value="1"/>
</dbReference>
<dbReference type="PANTHER" id="PTHR43128">
    <property type="entry name" value="L-2-HYDROXYCARBOXYLATE DEHYDROGENASE (NAD(P)(+))"/>
    <property type="match status" value="1"/>
</dbReference>
<dbReference type="UniPathway" id="UPA00554">
    <property type="reaction ID" value="UER00611"/>
</dbReference>
<evidence type="ECO:0000256" key="6">
    <source>
        <dbReference type="ARBA" id="ARBA00022533"/>
    </source>
</evidence>
<feature type="binding site" evidence="10">
    <location>
        <position position="62"/>
    </location>
    <ligand>
        <name>NAD(+)</name>
        <dbReference type="ChEBI" id="CHEBI:57540"/>
    </ligand>
</feature>
<accession>A0A101I759</accession>
<comment type="caution">
    <text evidence="10">Lacks conserved residue(s) required for the propagation of feature annotation.</text>
</comment>
<comment type="pathway">
    <text evidence="1 10">Fermentation; pyruvate fermentation to lactate; (S)-lactate from pyruvate: step 1/1.</text>
</comment>
<dbReference type="PANTHER" id="PTHR43128:SF16">
    <property type="entry name" value="L-LACTATE DEHYDROGENASE"/>
    <property type="match status" value="1"/>
</dbReference>
<dbReference type="PATRIC" id="fig|1236046.5.peg.499"/>
<dbReference type="InterPro" id="IPR018177">
    <property type="entry name" value="L-lactate_DH_AS"/>
</dbReference>
<feature type="binding site" evidence="10">
    <location>
        <position position="11"/>
    </location>
    <ligand>
        <name>NAD(+)</name>
        <dbReference type="ChEBI" id="CHEBI:57540"/>
    </ligand>
</feature>
<feature type="binding site" evidence="12">
    <location>
        <position position="92"/>
    </location>
    <ligand>
        <name>NAD(+)</name>
        <dbReference type="ChEBI" id="CHEBI:57540"/>
    </ligand>
</feature>
<dbReference type="GO" id="GO:0004459">
    <property type="term" value="F:L-lactate dehydrogenase (NAD+) activity"/>
    <property type="evidence" value="ECO:0007669"/>
    <property type="project" value="UniProtKB-UniRule"/>
</dbReference>
<reference evidence="16" key="1">
    <citation type="journal article" date="2015" name="MBio">
        <title>Genome-Resolved Metagenomic Analysis Reveals Roles for Candidate Phyla and Other Microbial Community Members in Biogeochemical Transformations in Oil Reservoirs.</title>
        <authorList>
            <person name="Hu P."/>
            <person name="Tom L."/>
            <person name="Singh A."/>
            <person name="Thomas B.C."/>
            <person name="Baker B.J."/>
            <person name="Piceno Y.M."/>
            <person name="Andersen G.L."/>
            <person name="Banfield J.F."/>
        </authorList>
    </citation>
    <scope>NUCLEOTIDE SEQUENCE [LARGE SCALE GENOMIC DNA]</scope>
</reference>
<evidence type="ECO:0000256" key="2">
    <source>
        <dbReference type="ARBA" id="ARBA00006054"/>
    </source>
</evidence>
<feature type="binding site" evidence="10">
    <location>
        <position position="150"/>
    </location>
    <ligand>
        <name>beta-D-fructose 1,6-bisphosphate</name>
        <dbReference type="ChEBI" id="CHEBI:32966"/>
        <note>allosteric activator</note>
    </ligand>
</feature>
<proteinExistence type="inferred from homology"/>
<feature type="domain" description="Lactate/malate dehydrogenase N-terminal" evidence="13">
    <location>
        <begin position="1"/>
        <end position="139"/>
    </location>
</feature>
<dbReference type="PROSITE" id="PS00064">
    <property type="entry name" value="L_LDH"/>
    <property type="match status" value="1"/>
</dbReference>
<keyword evidence="8 10" id="KW-0520">NAD</keyword>
<feature type="binding site" evidence="10 12">
    <location>
        <begin position="115"/>
        <end position="117"/>
    </location>
    <ligand>
        <name>NAD(+)</name>
        <dbReference type="ChEBI" id="CHEBI:57540"/>
    </ligand>
</feature>
<feature type="domain" description="Lactate/malate dehydrogenase C-terminal" evidence="14">
    <location>
        <begin position="142"/>
        <end position="308"/>
    </location>
</feature>
<feature type="binding site" evidence="10">
    <location>
        <position position="227"/>
    </location>
    <ligand>
        <name>substrate</name>
    </ligand>
</feature>
<feature type="binding site" evidence="10">
    <location>
        <begin position="145"/>
        <end position="148"/>
    </location>
    <ligand>
        <name>substrate</name>
    </ligand>
</feature>
<feature type="binding site" evidence="10">
    <location>
        <position position="85"/>
    </location>
    <ligand>
        <name>substrate</name>
    </ligand>
</feature>
<evidence type="ECO:0000256" key="11">
    <source>
        <dbReference type="PIRSR" id="PIRSR000102-1"/>
    </source>
</evidence>
<evidence type="ECO:0000256" key="7">
    <source>
        <dbReference type="ARBA" id="ARBA00023002"/>
    </source>
</evidence>
<dbReference type="EMBL" id="LGGW01000070">
    <property type="protein sequence ID" value="KUK89729.1"/>
    <property type="molecule type" value="Genomic_DNA"/>
</dbReference>
<dbReference type="HAMAP" id="MF_00488">
    <property type="entry name" value="Lactate_dehydrog"/>
    <property type="match status" value="1"/>
</dbReference>
<keyword evidence="10" id="KW-0597">Phosphoprotein</keyword>
<evidence type="ECO:0000256" key="5">
    <source>
        <dbReference type="ARBA" id="ARBA00016495"/>
    </source>
</evidence>
<sequence>MKVTIIGAGMVGSSIAYATMIKGIAREIALVDINKELAEGQAMDLSHGNAYVRPTKIHGGDYDVSSDSDVVVITAGRAQKGGESRLQLLKDNARIVKEAVTKSLSFSKEPVFIIVSNPVDVLTWVAWKASGLPRNRIIGSGTTLDTARLRQSIADHCQLDPRNVHAYVLGEHGDSEIVNWSHADIAGIPLTDFCRNCGRDCEGDHFQKLFEETKNAAYRIIEKKGSTFYGIGLAVSKVLSTIFNNQHSVLTVSTVHSEFEGLKDVPFSVPTILGREGVERILKVGLSSEELKGLSNSAGVIANAIESLRDEEGLV</sequence>
<dbReference type="NCBIfam" id="TIGR01771">
    <property type="entry name" value="L-LDH-NAD"/>
    <property type="match status" value="1"/>
</dbReference>
<gene>
    <name evidence="10" type="primary">ldh</name>
    <name evidence="15" type="ORF">XE02_0878</name>
</gene>
<evidence type="ECO:0000256" key="9">
    <source>
        <dbReference type="ARBA" id="ARBA00049258"/>
    </source>
</evidence>
<dbReference type="Gene3D" id="3.90.110.10">
    <property type="entry name" value="Lactate dehydrogenase/glycoside hydrolase, family 4, C-terminal"/>
    <property type="match status" value="1"/>
</dbReference>
<name>A0A101I759_9BACT</name>
<dbReference type="InterPro" id="IPR001236">
    <property type="entry name" value="Lactate/malate_DH_N"/>
</dbReference>
<feature type="binding site" evidence="10">
    <location>
        <begin position="117"/>
        <end position="120"/>
    </location>
    <ligand>
        <name>substrate</name>
    </ligand>
</feature>
<feature type="modified residue" description="Phosphotyrosine" evidence="10">
    <location>
        <position position="218"/>
    </location>
</feature>
<evidence type="ECO:0000256" key="10">
    <source>
        <dbReference type="HAMAP-Rule" id="MF_00488"/>
    </source>
</evidence>
<dbReference type="Pfam" id="PF02866">
    <property type="entry name" value="Ldh_1_C"/>
    <property type="match status" value="1"/>
</dbReference>
<evidence type="ECO:0000313" key="16">
    <source>
        <dbReference type="Proteomes" id="UP000055014"/>
    </source>
</evidence>
<evidence type="ECO:0000259" key="14">
    <source>
        <dbReference type="Pfam" id="PF02866"/>
    </source>
</evidence>
<evidence type="ECO:0000256" key="3">
    <source>
        <dbReference type="ARBA" id="ARBA00011881"/>
    </source>
</evidence>
<dbReference type="AlphaFoldDB" id="A0A101I759"/>
<dbReference type="InterPro" id="IPR036291">
    <property type="entry name" value="NAD(P)-bd_dom_sf"/>
</dbReference>